<dbReference type="InterPro" id="IPR013736">
    <property type="entry name" value="Xaa-Pro_dipept_C"/>
</dbReference>
<dbReference type="SMART" id="SM00939">
    <property type="entry name" value="PepX_C"/>
    <property type="match status" value="1"/>
</dbReference>
<reference evidence="3" key="1">
    <citation type="journal article" date="2020" name="Stud. Mycol.">
        <title>101 Dothideomycetes genomes: a test case for predicting lifestyles and emergence of pathogens.</title>
        <authorList>
            <person name="Haridas S."/>
            <person name="Albert R."/>
            <person name="Binder M."/>
            <person name="Bloem J."/>
            <person name="Labutti K."/>
            <person name="Salamov A."/>
            <person name="Andreopoulos B."/>
            <person name="Baker S."/>
            <person name="Barry K."/>
            <person name="Bills G."/>
            <person name="Bluhm B."/>
            <person name="Cannon C."/>
            <person name="Castanera R."/>
            <person name="Culley D."/>
            <person name="Daum C."/>
            <person name="Ezra D."/>
            <person name="Gonzalez J."/>
            <person name="Henrissat B."/>
            <person name="Kuo A."/>
            <person name="Liang C."/>
            <person name="Lipzen A."/>
            <person name="Lutzoni F."/>
            <person name="Magnuson J."/>
            <person name="Mondo S."/>
            <person name="Nolan M."/>
            <person name="Ohm R."/>
            <person name="Pangilinan J."/>
            <person name="Park H.-J."/>
            <person name="Ramirez L."/>
            <person name="Alfaro M."/>
            <person name="Sun H."/>
            <person name="Tritt A."/>
            <person name="Yoshinaga Y."/>
            <person name="Zwiers L.-H."/>
            <person name="Turgeon B."/>
            <person name="Goodwin S."/>
            <person name="Spatafora J."/>
            <person name="Crous P."/>
            <person name="Grigoriev I."/>
        </authorList>
    </citation>
    <scope>NUCLEOTIDE SEQUENCE</scope>
    <source>
        <strain evidence="3">CBS 207.26</strain>
    </source>
</reference>
<dbReference type="SUPFAM" id="SSF49785">
    <property type="entry name" value="Galactose-binding domain-like"/>
    <property type="match status" value="1"/>
</dbReference>
<accession>A0A6A6EQX5</accession>
<dbReference type="Gene3D" id="1.10.3020.20">
    <property type="match status" value="1"/>
</dbReference>
<dbReference type="Gene3D" id="2.60.120.260">
    <property type="entry name" value="Galactose-binding domain-like"/>
    <property type="match status" value="1"/>
</dbReference>
<dbReference type="Pfam" id="PF02129">
    <property type="entry name" value="Peptidase_S15"/>
    <property type="match status" value="1"/>
</dbReference>
<dbReference type="PANTHER" id="PTHR43056:SF10">
    <property type="entry name" value="COCE_NOND FAMILY, PUTATIVE (AFU_ORTHOLOGUE AFUA_7G00600)-RELATED"/>
    <property type="match status" value="1"/>
</dbReference>
<dbReference type="InterPro" id="IPR050585">
    <property type="entry name" value="Xaa-Pro_dipeptidyl-ppase/CocE"/>
</dbReference>
<dbReference type="Gene3D" id="3.40.50.1820">
    <property type="entry name" value="alpha/beta hydrolase"/>
    <property type="match status" value="1"/>
</dbReference>
<dbReference type="Pfam" id="PF08530">
    <property type="entry name" value="PepX_C"/>
    <property type="match status" value="1"/>
</dbReference>
<dbReference type="InterPro" id="IPR008979">
    <property type="entry name" value="Galactose-bd-like_sf"/>
</dbReference>
<dbReference type="InterPro" id="IPR000383">
    <property type="entry name" value="Xaa-Pro-like_dom"/>
</dbReference>
<dbReference type="Proteomes" id="UP000800200">
    <property type="component" value="Unassembled WGS sequence"/>
</dbReference>
<evidence type="ECO:0000313" key="4">
    <source>
        <dbReference type="Proteomes" id="UP000800200"/>
    </source>
</evidence>
<dbReference type="OrthoDB" id="416441at2759"/>
<dbReference type="NCBIfam" id="TIGR00976">
    <property type="entry name" value="CocE_NonD"/>
    <property type="match status" value="1"/>
</dbReference>
<dbReference type="SUPFAM" id="SSF53474">
    <property type="entry name" value="alpha/beta-Hydrolases"/>
    <property type="match status" value="1"/>
</dbReference>
<dbReference type="AlphaFoldDB" id="A0A6A6EQX5"/>
<organism evidence="3 4">
    <name type="scientific">Zopfia rhizophila CBS 207.26</name>
    <dbReference type="NCBI Taxonomy" id="1314779"/>
    <lineage>
        <taxon>Eukaryota</taxon>
        <taxon>Fungi</taxon>
        <taxon>Dikarya</taxon>
        <taxon>Ascomycota</taxon>
        <taxon>Pezizomycotina</taxon>
        <taxon>Dothideomycetes</taxon>
        <taxon>Dothideomycetes incertae sedis</taxon>
        <taxon>Zopfiaceae</taxon>
        <taxon>Zopfia</taxon>
    </lineage>
</organism>
<keyword evidence="1 3" id="KW-0378">Hydrolase</keyword>
<dbReference type="PANTHER" id="PTHR43056">
    <property type="entry name" value="PEPTIDASE S9 PROLYL OLIGOPEPTIDASE"/>
    <property type="match status" value="1"/>
</dbReference>
<proteinExistence type="predicted"/>
<keyword evidence="4" id="KW-1185">Reference proteome</keyword>
<name>A0A6A6EQX5_9PEZI</name>
<sequence length="711" mass="79649">MTSKGIFLDVVGVNYKCGSLEGMIGTGSVFQYEPDSIVTFSIGPLVLGSLVGKPLVTISDLLPVDTSTFDPKLINRARLLYSLTPAKGFESPIDIGSKVREVISRHVSHINLDSPNVSDIDPILSQIGAELNVLPKTVAHTRNHLRREAAGFKVMRDIRIPTRDGQHVLGDVYLPLEHGKKYPVLVGFTLYGKRVVFSGPDLENENEIAAFEKAEDDWHSYSSEVSIDNPHRDGWSSWWTTQRGFECLATLNSFSYVPHGYAMVKVDARGVSQTPGNRWVPGEITRDFYDAVEWAAEQSWSTGKVALVGSSYGANIQWNVASLKPKGLECFVPYATDLDMYREAAFTGGIPSFRYLENWFERVHTASPKWKDHMDMFSLMKANPFDGNLWHTVSSQADQVDIPCFLAASQIFIIHGRGAYEAWKSRRPDNTHLQLVGSDYYSWPSREAARKIVQFLDHYLKGLEYPKLERVGIQVRLGHGSWYWRKETNWPVPGTRYTRFHLRADGTVGTTKSPEPGMQFSYSTKISSRGKSGVSFYSSPFDQDAEFAGHFAAVLNVSSSASDADVVVCLWAVDEQGNVVPYSSKNEPEPLAKGFLRASHRKTDPAKSLPERPFHTHLKEDNAPLNAGQVVRIDVEMYPAAARIKSGWRLRVDITPTKDQPDIPGYTPPAMREWYSESHEGTNSVHIGADYKNYILCPVVPRKEGYRNIVM</sequence>
<dbReference type="InterPro" id="IPR005674">
    <property type="entry name" value="CocE/Ser_esterase"/>
</dbReference>
<gene>
    <name evidence="3" type="ORF">K469DRAFT_730096</name>
</gene>
<protein>
    <submittedName>
        <fullName evidence="3">Alpha/beta-hydrolase</fullName>
    </submittedName>
</protein>
<dbReference type="GO" id="GO:0008239">
    <property type="term" value="F:dipeptidyl-peptidase activity"/>
    <property type="evidence" value="ECO:0007669"/>
    <property type="project" value="InterPro"/>
</dbReference>
<feature type="domain" description="Xaa-Pro dipeptidyl-peptidase C-terminal" evidence="2">
    <location>
        <begin position="453"/>
        <end position="696"/>
    </location>
</feature>
<evidence type="ECO:0000313" key="3">
    <source>
        <dbReference type="EMBL" id="KAF2193179.1"/>
    </source>
</evidence>
<dbReference type="EMBL" id="ML994614">
    <property type="protein sequence ID" value="KAF2193179.1"/>
    <property type="molecule type" value="Genomic_DNA"/>
</dbReference>
<dbReference type="InterPro" id="IPR029058">
    <property type="entry name" value="AB_hydrolase_fold"/>
</dbReference>
<evidence type="ECO:0000259" key="2">
    <source>
        <dbReference type="SMART" id="SM00939"/>
    </source>
</evidence>
<evidence type="ECO:0000256" key="1">
    <source>
        <dbReference type="ARBA" id="ARBA00022801"/>
    </source>
</evidence>